<feature type="region of interest" description="Disordered" evidence="1">
    <location>
        <begin position="354"/>
        <end position="445"/>
    </location>
</feature>
<feature type="compositionally biased region" description="Basic and acidic residues" evidence="1">
    <location>
        <begin position="482"/>
        <end position="492"/>
    </location>
</feature>
<feature type="compositionally biased region" description="Acidic residues" evidence="1">
    <location>
        <begin position="86"/>
        <end position="121"/>
    </location>
</feature>
<dbReference type="InterPro" id="IPR001005">
    <property type="entry name" value="SANT/Myb"/>
</dbReference>
<evidence type="ECO:0000313" key="2">
    <source>
        <dbReference type="EMBL" id="KAF6760272.1"/>
    </source>
</evidence>
<proteinExistence type="predicted"/>
<feature type="region of interest" description="Disordered" evidence="1">
    <location>
        <begin position="85"/>
        <end position="122"/>
    </location>
</feature>
<feature type="region of interest" description="Disordered" evidence="1">
    <location>
        <begin position="1"/>
        <end position="29"/>
    </location>
</feature>
<feature type="region of interest" description="Disordered" evidence="1">
    <location>
        <begin position="276"/>
        <end position="324"/>
    </location>
</feature>
<evidence type="ECO:0000313" key="3">
    <source>
        <dbReference type="Proteomes" id="UP000521943"/>
    </source>
</evidence>
<reference evidence="2 3" key="1">
    <citation type="submission" date="2020-07" db="EMBL/GenBank/DDBJ databases">
        <title>Comparative genomics of pyrophilous fungi reveals a link between fire events and developmental genes.</title>
        <authorList>
            <consortium name="DOE Joint Genome Institute"/>
            <person name="Steindorff A.S."/>
            <person name="Carver A."/>
            <person name="Calhoun S."/>
            <person name="Stillman K."/>
            <person name="Liu H."/>
            <person name="Lipzen A."/>
            <person name="Pangilinan J."/>
            <person name="Labutti K."/>
            <person name="Bruns T.D."/>
            <person name="Grigoriev I.V."/>
        </authorList>
    </citation>
    <scope>NUCLEOTIDE SEQUENCE [LARGE SCALE GENOMIC DNA]</scope>
    <source>
        <strain evidence="2 3">CBS 144469</strain>
    </source>
</reference>
<dbReference type="Gene3D" id="1.10.10.60">
    <property type="entry name" value="Homeodomain-like"/>
    <property type="match status" value="1"/>
</dbReference>
<comment type="caution">
    <text evidence="2">The sequence shown here is derived from an EMBL/GenBank/DDBJ whole genome shotgun (WGS) entry which is preliminary data.</text>
</comment>
<dbReference type="EMBL" id="JACGCI010000013">
    <property type="protein sequence ID" value="KAF6760272.1"/>
    <property type="molecule type" value="Genomic_DNA"/>
</dbReference>
<feature type="compositionally biased region" description="Low complexity" evidence="1">
    <location>
        <begin position="430"/>
        <end position="439"/>
    </location>
</feature>
<name>A0A8H6I9I5_9AGAR</name>
<keyword evidence="3" id="KW-1185">Reference proteome</keyword>
<feature type="region of interest" description="Disordered" evidence="1">
    <location>
        <begin position="185"/>
        <end position="240"/>
    </location>
</feature>
<feature type="compositionally biased region" description="Basic and acidic residues" evidence="1">
    <location>
        <begin position="292"/>
        <end position="304"/>
    </location>
</feature>
<dbReference type="OrthoDB" id="2240312at2759"/>
<feature type="compositionally biased region" description="Basic and acidic residues" evidence="1">
    <location>
        <begin position="718"/>
        <end position="730"/>
    </location>
</feature>
<organism evidence="2 3">
    <name type="scientific">Ephemerocybe angulata</name>
    <dbReference type="NCBI Taxonomy" id="980116"/>
    <lineage>
        <taxon>Eukaryota</taxon>
        <taxon>Fungi</taxon>
        <taxon>Dikarya</taxon>
        <taxon>Basidiomycota</taxon>
        <taxon>Agaricomycotina</taxon>
        <taxon>Agaricomycetes</taxon>
        <taxon>Agaricomycetidae</taxon>
        <taxon>Agaricales</taxon>
        <taxon>Agaricineae</taxon>
        <taxon>Psathyrellaceae</taxon>
        <taxon>Ephemerocybe</taxon>
    </lineage>
</organism>
<feature type="region of interest" description="Disordered" evidence="1">
    <location>
        <begin position="655"/>
        <end position="740"/>
    </location>
</feature>
<dbReference type="CDD" id="cd00167">
    <property type="entry name" value="SANT"/>
    <property type="match status" value="1"/>
</dbReference>
<gene>
    <name evidence="2" type="ORF">DFP72DRAFT_883692</name>
</gene>
<protein>
    <submittedName>
        <fullName evidence="2">Uncharacterized protein</fullName>
    </submittedName>
</protein>
<feature type="compositionally biased region" description="Basic and acidic residues" evidence="1">
    <location>
        <begin position="461"/>
        <end position="473"/>
    </location>
</feature>
<dbReference type="Proteomes" id="UP000521943">
    <property type="component" value="Unassembled WGS sequence"/>
</dbReference>
<feature type="region of interest" description="Disordered" evidence="1">
    <location>
        <begin position="457"/>
        <end position="511"/>
    </location>
</feature>
<evidence type="ECO:0000256" key="1">
    <source>
        <dbReference type="SAM" id="MobiDB-lite"/>
    </source>
</evidence>
<feature type="compositionally biased region" description="Acidic residues" evidence="1">
    <location>
        <begin position="694"/>
        <end position="703"/>
    </location>
</feature>
<feature type="compositionally biased region" description="Low complexity" evidence="1">
    <location>
        <begin position="375"/>
        <end position="404"/>
    </location>
</feature>
<sequence length="761" mass="84545">MVRKNTKDEEDFCLPTQSTSRHRVRTWAEKQSTGLRKALATNRKRKEKAKAAVFNEDDVINAAYYSDFRNHVIDVRDHLAGKYTEPELEEQEAGEDEDPGEVDEDEEDEEEDDDLLSDDDILPANPFFQQQWTEQEKDAFFHAVSTHSRLRPDLIAANIKTKTMLDVSLYMRSLEDAIAQLKADEIESDSEDTDSHPTSNSDVEGEAGTAARDGAGGKRGESSSRHREFESDASKKARRDAKLEAAALERRANAPNWVPLEERLARRRLARLQLSQFQSQPHAQPHASTNSRKPDLKGKGKAREEDLEEPSPAQPRAPSSTRNLSWNTSNLQILEGILRDAEDARAAADLAAANANATSAPFSSSRPARKSRAVSSNPDSNAHPPSSPSSAASTSNAAQQQSHAEGGVDNGSDVDMYILPRRGRSEESPQGRSRSQSQSHEGDDVCAARVYMRKQRALKSGGKEAAKAPGKEVEQEDGEGEGEGKIAMRGDQESDEDSEVEGGRGRRLQSKNEMERFKAEFEEAGIDEALLTKEGLGCFNLSMLGKLMNYFVDGYRSRAIQGTPAISASLIRVLLTTVVEFLVDVVHRSIVLAEARSALQSSKVWKDTNQWITVQSVKTAMQPPEPTTSLPGLTFHRSLHPPFFMLPREYEPKEERRKRYLEAARSSAQRGGSDQARVGEGVRTHGKKSHGDVDDPEEEDDPELQALCNDPVLPAGPDKAEDREYKRQLAEEEELDSLDMAEAREYEQEAWDRVLVESQAE</sequence>
<dbReference type="AlphaFoldDB" id="A0A8H6I9I5"/>
<accession>A0A8H6I9I5</accession>
<feature type="compositionally biased region" description="Basic and acidic residues" evidence="1">
    <location>
        <begin position="215"/>
        <end position="240"/>
    </location>
</feature>